<feature type="domain" description="Yippee" evidence="5">
    <location>
        <begin position="13"/>
        <end position="133"/>
    </location>
</feature>
<evidence type="ECO:0000313" key="7">
    <source>
        <dbReference type="Proteomes" id="UP001054889"/>
    </source>
</evidence>
<dbReference type="PANTHER" id="PTHR13848">
    <property type="entry name" value="PROTEIN YIPPEE-LIKE CG15309-RELATED"/>
    <property type="match status" value="1"/>
</dbReference>
<evidence type="ECO:0000313" key="6">
    <source>
        <dbReference type="EMBL" id="GJN11201.1"/>
    </source>
</evidence>
<dbReference type="PROSITE" id="PS51792">
    <property type="entry name" value="YIPPEE"/>
    <property type="match status" value="1"/>
</dbReference>
<dbReference type="InterPro" id="IPR034751">
    <property type="entry name" value="Yippee"/>
</dbReference>
<name>A0AAV5DLW1_ELECO</name>
<keyword evidence="2" id="KW-0479">Metal-binding</keyword>
<organism evidence="6 7">
    <name type="scientific">Eleusine coracana subsp. coracana</name>
    <dbReference type="NCBI Taxonomy" id="191504"/>
    <lineage>
        <taxon>Eukaryota</taxon>
        <taxon>Viridiplantae</taxon>
        <taxon>Streptophyta</taxon>
        <taxon>Embryophyta</taxon>
        <taxon>Tracheophyta</taxon>
        <taxon>Spermatophyta</taxon>
        <taxon>Magnoliopsida</taxon>
        <taxon>Liliopsida</taxon>
        <taxon>Poales</taxon>
        <taxon>Poaceae</taxon>
        <taxon>PACMAD clade</taxon>
        <taxon>Chloridoideae</taxon>
        <taxon>Cynodonteae</taxon>
        <taxon>Eleusininae</taxon>
        <taxon>Eleusine</taxon>
    </lineage>
</organism>
<dbReference type="InterPro" id="IPR039058">
    <property type="entry name" value="Yippee_fam"/>
</dbReference>
<dbReference type="GO" id="GO:0046872">
    <property type="term" value="F:metal ion binding"/>
    <property type="evidence" value="ECO:0007669"/>
    <property type="project" value="UniProtKB-KW"/>
</dbReference>
<evidence type="ECO:0000256" key="4">
    <source>
        <dbReference type="RuleBase" id="RU110713"/>
    </source>
</evidence>
<keyword evidence="3" id="KW-0862">Zinc</keyword>
<comment type="similarity">
    <text evidence="1 4">Belongs to the yippee family.</text>
</comment>
<reference evidence="6" key="2">
    <citation type="submission" date="2021-12" db="EMBL/GenBank/DDBJ databases">
        <title>Resequencing data analysis of finger millet.</title>
        <authorList>
            <person name="Hatakeyama M."/>
            <person name="Aluri S."/>
            <person name="Balachadran M.T."/>
            <person name="Sivarajan S.R."/>
            <person name="Poveda L."/>
            <person name="Shimizu-Inatsugi R."/>
            <person name="Schlapbach R."/>
            <person name="Sreeman S.M."/>
            <person name="Shimizu K.K."/>
        </authorList>
    </citation>
    <scope>NUCLEOTIDE SEQUENCE</scope>
</reference>
<accession>A0AAV5DLW1</accession>
<evidence type="ECO:0000256" key="1">
    <source>
        <dbReference type="ARBA" id="ARBA00005613"/>
    </source>
</evidence>
<evidence type="ECO:0000256" key="3">
    <source>
        <dbReference type="ARBA" id="ARBA00022833"/>
    </source>
</evidence>
<sequence>MGLLFVESLPGPRVFKCKFCRVDSASPDAIVSKEFRGRYGRAYLFDSVFGHFNYTHLYSCLHVNGVNVASRVNVSLGPNEDRKLMTGLHTVNDIYCSCCQRLLGWRYEKAYNKDQKYKEGKYILEKNMMLKEGW</sequence>
<dbReference type="InterPro" id="IPR004910">
    <property type="entry name" value="Yippee/Mis18/Cereblon"/>
</dbReference>
<reference evidence="6" key="1">
    <citation type="journal article" date="2018" name="DNA Res.">
        <title>Multiple hybrid de novo genome assembly of finger millet, an orphan allotetraploid crop.</title>
        <authorList>
            <person name="Hatakeyama M."/>
            <person name="Aluri S."/>
            <person name="Balachadran M.T."/>
            <person name="Sivarajan S.R."/>
            <person name="Patrignani A."/>
            <person name="Gruter S."/>
            <person name="Poveda L."/>
            <person name="Shimizu-Inatsugi R."/>
            <person name="Baeten J."/>
            <person name="Francoijs K.J."/>
            <person name="Nataraja K.N."/>
            <person name="Reddy Y.A.N."/>
            <person name="Phadnis S."/>
            <person name="Ravikumar R.L."/>
            <person name="Schlapbach R."/>
            <person name="Sreeman S.M."/>
            <person name="Shimizu K.K."/>
        </authorList>
    </citation>
    <scope>NUCLEOTIDE SEQUENCE</scope>
</reference>
<dbReference type="Pfam" id="PF03226">
    <property type="entry name" value="Yippee-Mis18"/>
    <property type="match status" value="1"/>
</dbReference>
<evidence type="ECO:0000256" key="2">
    <source>
        <dbReference type="ARBA" id="ARBA00022723"/>
    </source>
</evidence>
<dbReference type="AlphaFoldDB" id="A0AAV5DLW1"/>
<comment type="caution">
    <text evidence="6">The sequence shown here is derived from an EMBL/GenBank/DDBJ whole genome shotgun (WGS) entry which is preliminary data.</text>
</comment>
<gene>
    <name evidence="6" type="primary">ga29374</name>
    <name evidence="6" type="ORF">PR202_ga29374</name>
</gene>
<dbReference type="Proteomes" id="UP001054889">
    <property type="component" value="Unassembled WGS sequence"/>
</dbReference>
<dbReference type="EMBL" id="BQKI01000018">
    <property type="protein sequence ID" value="GJN11201.1"/>
    <property type="molecule type" value="Genomic_DNA"/>
</dbReference>
<protein>
    <recommendedName>
        <fullName evidence="4">Protein yippee-like</fullName>
    </recommendedName>
</protein>
<keyword evidence="7" id="KW-1185">Reference proteome</keyword>
<evidence type="ECO:0000259" key="5">
    <source>
        <dbReference type="PROSITE" id="PS51792"/>
    </source>
</evidence>
<proteinExistence type="inferred from homology"/>